<dbReference type="Proteomes" id="UP000242814">
    <property type="component" value="Unassembled WGS sequence"/>
</dbReference>
<evidence type="ECO:0000313" key="2">
    <source>
        <dbReference type="EMBL" id="ODH45111.1"/>
    </source>
</evidence>
<feature type="compositionally biased region" description="Basic and acidic residues" evidence="1">
    <location>
        <begin position="77"/>
        <end position="90"/>
    </location>
</feature>
<evidence type="ECO:0000313" key="3">
    <source>
        <dbReference type="Proteomes" id="UP000242814"/>
    </source>
</evidence>
<sequence>MTPPNLNPPPLKHLKNLREMVQDAIKYQKRSMDKTEVTLNELCNASDVDATVKARIFEYIQRHQANRCEMEHQHVESHRTYRSESEKECHGSCSEEENERL</sequence>
<dbReference type="EMBL" id="LZYO01000007">
    <property type="protein sequence ID" value="ODH45111.1"/>
    <property type="molecule type" value="Genomic_DNA"/>
</dbReference>
<evidence type="ECO:0000256" key="1">
    <source>
        <dbReference type="SAM" id="MobiDB-lite"/>
    </source>
</evidence>
<comment type="caution">
    <text evidence="2">The sequence shown here is derived from an EMBL/GenBank/DDBJ whole genome shotgun (WGS) entry which is preliminary data.</text>
</comment>
<dbReference type="VEuPathDB" id="FungiDB:PABG_11392"/>
<feature type="region of interest" description="Disordered" evidence="1">
    <location>
        <begin position="77"/>
        <end position="101"/>
    </location>
</feature>
<dbReference type="VEuPathDB" id="FungiDB:PADG_11655"/>
<proteinExistence type="predicted"/>
<dbReference type="AlphaFoldDB" id="A0A1D2JPQ9"/>
<organism evidence="2 3">
    <name type="scientific">Paracoccidioides brasiliensis</name>
    <dbReference type="NCBI Taxonomy" id="121759"/>
    <lineage>
        <taxon>Eukaryota</taxon>
        <taxon>Fungi</taxon>
        <taxon>Dikarya</taxon>
        <taxon>Ascomycota</taxon>
        <taxon>Pezizomycotina</taxon>
        <taxon>Eurotiomycetes</taxon>
        <taxon>Eurotiomycetidae</taxon>
        <taxon>Onygenales</taxon>
        <taxon>Ajellomycetaceae</taxon>
        <taxon>Paracoccidioides</taxon>
    </lineage>
</organism>
<reference evidence="2 3" key="1">
    <citation type="submission" date="2016-06" db="EMBL/GenBank/DDBJ databases">
        <authorList>
            <person name="Kjaerup R.B."/>
            <person name="Dalgaard T.S."/>
            <person name="Juul-Madsen H.R."/>
        </authorList>
    </citation>
    <scope>NUCLEOTIDE SEQUENCE [LARGE SCALE GENOMIC DNA]</scope>
    <source>
        <strain evidence="2 3">Pb300</strain>
    </source>
</reference>
<gene>
    <name evidence="2" type="ORF">ACO22_00406</name>
</gene>
<name>A0A1D2JPQ9_PARBR</name>
<accession>A0A1D2JPQ9</accession>
<protein>
    <submittedName>
        <fullName evidence="2">Uncharacterized protein</fullName>
    </submittedName>
</protein>